<evidence type="ECO:0008006" key="3">
    <source>
        <dbReference type="Google" id="ProtNLM"/>
    </source>
</evidence>
<gene>
    <name evidence="1" type="ORF">F0M18_07585</name>
</gene>
<accession>A0A5B0X1I0</accession>
<keyword evidence="2" id="KW-1185">Reference proteome</keyword>
<proteinExistence type="predicted"/>
<dbReference type="EMBL" id="VTUX01000003">
    <property type="protein sequence ID" value="KAA1192525.1"/>
    <property type="molecule type" value="Genomic_DNA"/>
</dbReference>
<dbReference type="AlphaFoldDB" id="A0A5B0X1I0"/>
<sequence length="228" mass="25739">MEKLIYILKSDAALPVEQFRERLFGNVIDSIRSRGAGQITINVADLNDQIEASAPGRLMGPWQEISAVVSFWLDSLDDRGPIETLLEQESDGLYGYLVTESVPQGFKVEWEGGARRPGVTQFGMNGKPDNVSLEDFYHTWQVLHSEQSFELHPLRWSYVRNAVARPLTAGAPHYLAIVCEHFHALEDYVEDERYFGSEQAVQTMIGHLPGFCDLGSMVSLAMSEYYFE</sequence>
<organism evidence="1 2">
    <name type="scientific">Pseudohalioglobus sediminis</name>
    <dbReference type="NCBI Taxonomy" id="2606449"/>
    <lineage>
        <taxon>Bacteria</taxon>
        <taxon>Pseudomonadati</taxon>
        <taxon>Pseudomonadota</taxon>
        <taxon>Gammaproteobacteria</taxon>
        <taxon>Cellvibrionales</taxon>
        <taxon>Halieaceae</taxon>
        <taxon>Pseudohalioglobus</taxon>
    </lineage>
</organism>
<comment type="caution">
    <text evidence="1">The sequence shown here is derived from an EMBL/GenBank/DDBJ whole genome shotgun (WGS) entry which is preliminary data.</text>
</comment>
<dbReference type="Proteomes" id="UP000323708">
    <property type="component" value="Unassembled WGS sequence"/>
</dbReference>
<evidence type="ECO:0000313" key="1">
    <source>
        <dbReference type="EMBL" id="KAA1192525.1"/>
    </source>
</evidence>
<name>A0A5B0X1I0_9GAMM</name>
<protein>
    <recommendedName>
        <fullName evidence="3">EthD domain-containing protein</fullName>
    </recommendedName>
</protein>
<dbReference type="RefSeq" id="WP_149610818.1">
    <property type="nucleotide sequence ID" value="NZ_VTUX01000003.1"/>
</dbReference>
<dbReference type="InterPro" id="IPR011008">
    <property type="entry name" value="Dimeric_a/b-barrel"/>
</dbReference>
<reference evidence="1 2" key="1">
    <citation type="submission" date="2019-09" db="EMBL/GenBank/DDBJ databases">
        <authorList>
            <person name="Chen X.-Y."/>
        </authorList>
    </citation>
    <scope>NUCLEOTIDE SEQUENCE [LARGE SCALE GENOMIC DNA]</scope>
    <source>
        <strain evidence="1 2">NY5</strain>
    </source>
</reference>
<evidence type="ECO:0000313" key="2">
    <source>
        <dbReference type="Proteomes" id="UP000323708"/>
    </source>
</evidence>
<dbReference type="SUPFAM" id="SSF54909">
    <property type="entry name" value="Dimeric alpha+beta barrel"/>
    <property type="match status" value="1"/>
</dbReference>